<dbReference type="EMBL" id="JAFNEN010000171">
    <property type="protein sequence ID" value="KAG8190913.1"/>
    <property type="molecule type" value="Genomic_DNA"/>
</dbReference>
<sequence length="69" mass="7861">MEMKLRSASDATMKTLCEMDFVPKRAMISLETIKHEIFLEDSCESSFRSIQKVPSLSDLSEENSLGKLF</sequence>
<evidence type="ECO:0000313" key="2">
    <source>
        <dbReference type="Proteomes" id="UP000827092"/>
    </source>
</evidence>
<comment type="caution">
    <text evidence="1">The sequence shown here is derived from an EMBL/GenBank/DDBJ whole genome shotgun (WGS) entry which is preliminary data.</text>
</comment>
<keyword evidence="2" id="KW-1185">Reference proteome</keyword>
<gene>
    <name evidence="1" type="ORF">JTE90_014394</name>
</gene>
<evidence type="ECO:0000313" key="1">
    <source>
        <dbReference type="EMBL" id="KAG8190913.1"/>
    </source>
</evidence>
<proteinExistence type="predicted"/>
<organism evidence="1 2">
    <name type="scientific">Oedothorax gibbosus</name>
    <dbReference type="NCBI Taxonomy" id="931172"/>
    <lineage>
        <taxon>Eukaryota</taxon>
        <taxon>Metazoa</taxon>
        <taxon>Ecdysozoa</taxon>
        <taxon>Arthropoda</taxon>
        <taxon>Chelicerata</taxon>
        <taxon>Arachnida</taxon>
        <taxon>Araneae</taxon>
        <taxon>Araneomorphae</taxon>
        <taxon>Entelegynae</taxon>
        <taxon>Araneoidea</taxon>
        <taxon>Linyphiidae</taxon>
        <taxon>Erigoninae</taxon>
        <taxon>Oedothorax</taxon>
    </lineage>
</organism>
<dbReference type="AlphaFoldDB" id="A0AAV6V4G9"/>
<dbReference type="Proteomes" id="UP000827092">
    <property type="component" value="Unassembled WGS sequence"/>
</dbReference>
<reference evidence="1 2" key="1">
    <citation type="journal article" date="2022" name="Nat. Ecol. Evol.">
        <title>A masculinizing supergene underlies an exaggerated male reproductive morph in a spider.</title>
        <authorList>
            <person name="Hendrickx F."/>
            <person name="De Corte Z."/>
            <person name="Sonet G."/>
            <person name="Van Belleghem S.M."/>
            <person name="Kostlbacher S."/>
            <person name="Vangestel C."/>
        </authorList>
    </citation>
    <scope>NUCLEOTIDE SEQUENCE [LARGE SCALE GENOMIC DNA]</scope>
    <source>
        <strain evidence="1">W744_W776</strain>
    </source>
</reference>
<name>A0AAV6V4G9_9ARAC</name>
<protein>
    <submittedName>
        <fullName evidence="1">Uncharacterized protein</fullName>
    </submittedName>
</protein>
<accession>A0AAV6V4G9</accession>